<accession>A0ABM5N2A8</accession>
<dbReference type="CDD" id="cd07025">
    <property type="entry name" value="Peptidase_S66"/>
    <property type="match status" value="1"/>
</dbReference>
<keyword evidence="4" id="KW-0378">Hydrolase</keyword>
<feature type="domain" description="LD-carboxypeptidase N-terminal" evidence="6">
    <location>
        <begin position="51"/>
        <end position="168"/>
    </location>
</feature>
<evidence type="ECO:0000259" key="6">
    <source>
        <dbReference type="Pfam" id="PF02016"/>
    </source>
</evidence>
<dbReference type="EMBL" id="CP002961">
    <property type="protein sequence ID" value="AFK03474.1"/>
    <property type="molecule type" value="Genomic_DNA"/>
</dbReference>
<protein>
    <submittedName>
        <fullName evidence="8">Peptidase U61 LD-carboxypeptidase A</fullName>
    </submittedName>
</protein>
<dbReference type="SUPFAM" id="SSF52317">
    <property type="entry name" value="Class I glutamine amidotransferase-like"/>
    <property type="match status" value="1"/>
</dbReference>
<keyword evidence="3" id="KW-0645">Protease</keyword>
<evidence type="ECO:0000256" key="1">
    <source>
        <dbReference type="ARBA" id="ARBA00010233"/>
    </source>
</evidence>
<name>A0ABM5N2A8_EMTOG</name>
<comment type="similarity">
    <text evidence="1">Belongs to the peptidase S66 family.</text>
</comment>
<dbReference type="RefSeq" id="WP_015029171.1">
    <property type="nucleotide sequence ID" value="NC_018748.1"/>
</dbReference>
<keyword evidence="2" id="KW-0121">Carboxypeptidase</keyword>
<keyword evidence="9" id="KW-1185">Reference proteome</keyword>
<sequence>MSLTNPKPNTRRNFLSTTFLAAFGTSNLKFHSLDSNLTTIKPAALKKGDTIGLVCPAYSAFIKEEVTVAVESLQAMGFKVLIGKHVFDRYGNLAGKDQDRAEDINEMFANKQVNAIMAMHGGWGCARILPLLNYDLIKNNPKILIGYSDITALLVGIYAQTGLATFHGPVGSSTWNSFTVDNFKNTLIDGNATKMVNPTKKNDTLVQTDDRIYTIYSGKASGKLIGGNLTVLSHILGSKFVPDFKNAILFIEDIQEDTYRVDRMITQLKLAGILNNISGFVFGKCTDCPPSKNYGSLTLEDIFEDHIKPLKIPAFSGSMIGHIKDKFTVPIGIEATIDADEGSIKLKEPAVIIK</sequence>
<reference evidence="8 9" key="1">
    <citation type="submission" date="2011-07" db="EMBL/GenBank/DDBJ databases">
        <title>The complete genome of chromosome of Emticicia oligotrophica DSM 17448.</title>
        <authorList>
            <consortium name="US DOE Joint Genome Institute (JGI-PGF)"/>
            <person name="Lucas S."/>
            <person name="Han J."/>
            <person name="Lapidus A."/>
            <person name="Bruce D."/>
            <person name="Goodwin L."/>
            <person name="Pitluck S."/>
            <person name="Peters L."/>
            <person name="Kyrpides N."/>
            <person name="Mavromatis K."/>
            <person name="Ivanova N."/>
            <person name="Ovchinnikova G."/>
            <person name="Teshima H."/>
            <person name="Detter J.C."/>
            <person name="Tapia R."/>
            <person name="Han C."/>
            <person name="Land M."/>
            <person name="Hauser L."/>
            <person name="Markowitz V."/>
            <person name="Cheng J.-F."/>
            <person name="Hugenholtz P."/>
            <person name="Woyke T."/>
            <person name="Wu D."/>
            <person name="Tindall B."/>
            <person name="Pomrenke H."/>
            <person name="Brambilla E."/>
            <person name="Klenk H.-P."/>
            <person name="Eisen J.A."/>
        </authorList>
    </citation>
    <scope>NUCLEOTIDE SEQUENCE [LARGE SCALE GENOMIC DNA]</scope>
    <source>
        <strain evidence="8 9">DSM 17448</strain>
    </source>
</reference>
<dbReference type="InterPro" id="IPR029062">
    <property type="entry name" value="Class_I_gatase-like"/>
</dbReference>
<evidence type="ECO:0000256" key="4">
    <source>
        <dbReference type="ARBA" id="ARBA00022801"/>
    </source>
</evidence>
<gene>
    <name evidence="8" type="ordered locus">Emtol_2337</name>
</gene>
<dbReference type="SUPFAM" id="SSF141986">
    <property type="entry name" value="LD-carboxypeptidase A C-terminal domain-like"/>
    <property type="match status" value="1"/>
</dbReference>
<evidence type="ECO:0000313" key="8">
    <source>
        <dbReference type="EMBL" id="AFK03474.1"/>
    </source>
</evidence>
<dbReference type="InterPro" id="IPR040449">
    <property type="entry name" value="Peptidase_S66_N"/>
</dbReference>
<dbReference type="PIRSF" id="PIRSF028757">
    <property type="entry name" value="LD-carboxypeptidase"/>
    <property type="match status" value="1"/>
</dbReference>
<evidence type="ECO:0000259" key="7">
    <source>
        <dbReference type="Pfam" id="PF17676"/>
    </source>
</evidence>
<dbReference type="InterPro" id="IPR040921">
    <property type="entry name" value="Peptidase_S66C"/>
</dbReference>
<dbReference type="PANTHER" id="PTHR30237:SF2">
    <property type="entry name" value="MUREIN TETRAPEPTIDE CARBOXYPEPTIDASE"/>
    <property type="match status" value="1"/>
</dbReference>
<evidence type="ECO:0000256" key="5">
    <source>
        <dbReference type="ARBA" id="ARBA00022825"/>
    </source>
</evidence>
<organism evidence="8 9">
    <name type="scientific">Emticicia oligotrophica (strain DSM 17448 / CIP 109782 / MTCC 6937 / GPTSA100-15)</name>
    <dbReference type="NCBI Taxonomy" id="929562"/>
    <lineage>
        <taxon>Bacteria</taxon>
        <taxon>Pseudomonadati</taxon>
        <taxon>Bacteroidota</taxon>
        <taxon>Cytophagia</taxon>
        <taxon>Cytophagales</taxon>
        <taxon>Leadbetterellaceae</taxon>
        <taxon>Emticicia</taxon>
    </lineage>
</organism>
<dbReference type="PANTHER" id="PTHR30237">
    <property type="entry name" value="MURAMOYLTETRAPEPTIDE CARBOXYPEPTIDASE"/>
    <property type="match status" value="1"/>
</dbReference>
<dbReference type="Gene3D" id="3.40.50.10740">
    <property type="entry name" value="Class I glutamine amidotransferase-like"/>
    <property type="match status" value="1"/>
</dbReference>
<dbReference type="InterPro" id="IPR027478">
    <property type="entry name" value="LdcA_N"/>
</dbReference>
<dbReference type="Pfam" id="PF02016">
    <property type="entry name" value="Peptidase_S66"/>
    <property type="match status" value="1"/>
</dbReference>
<evidence type="ECO:0000256" key="3">
    <source>
        <dbReference type="ARBA" id="ARBA00022670"/>
    </source>
</evidence>
<feature type="domain" description="LD-carboxypeptidase C-terminal" evidence="7">
    <location>
        <begin position="221"/>
        <end position="337"/>
    </location>
</feature>
<dbReference type="InterPro" id="IPR003507">
    <property type="entry name" value="S66_fam"/>
</dbReference>
<evidence type="ECO:0000256" key="2">
    <source>
        <dbReference type="ARBA" id="ARBA00022645"/>
    </source>
</evidence>
<dbReference type="Gene3D" id="3.50.30.60">
    <property type="entry name" value="LD-carboxypeptidase A C-terminal domain-like"/>
    <property type="match status" value="1"/>
</dbReference>
<dbReference type="InterPro" id="IPR027461">
    <property type="entry name" value="Carboxypeptidase_A_C_sf"/>
</dbReference>
<evidence type="ECO:0000313" key="9">
    <source>
        <dbReference type="Proteomes" id="UP000002875"/>
    </source>
</evidence>
<dbReference type="Proteomes" id="UP000002875">
    <property type="component" value="Chromosome"/>
</dbReference>
<dbReference type="Pfam" id="PF17676">
    <property type="entry name" value="Peptidase_S66C"/>
    <property type="match status" value="1"/>
</dbReference>
<keyword evidence="5" id="KW-0720">Serine protease</keyword>
<proteinExistence type="inferred from homology"/>